<evidence type="ECO:0000256" key="1">
    <source>
        <dbReference type="ARBA" id="ARBA00001633"/>
    </source>
</evidence>
<gene>
    <name evidence="9" type="primary">trpC</name>
    <name evidence="12" type="ORF">DFJ68_1618</name>
</gene>
<keyword evidence="5 9" id="KW-0210">Decarboxylase</keyword>
<evidence type="ECO:0000256" key="8">
    <source>
        <dbReference type="ARBA" id="ARBA00023239"/>
    </source>
</evidence>
<accession>A0A495XXP3</accession>
<dbReference type="Gene3D" id="3.20.20.70">
    <property type="entry name" value="Aldolase class I"/>
    <property type="match status" value="1"/>
</dbReference>
<dbReference type="CDD" id="cd00331">
    <property type="entry name" value="IGPS"/>
    <property type="match status" value="1"/>
</dbReference>
<evidence type="ECO:0000256" key="5">
    <source>
        <dbReference type="ARBA" id="ARBA00022793"/>
    </source>
</evidence>
<proteinExistence type="inferred from homology"/>
<keyword evidence="7 9" id="KW-0057">Aromatic amino acid biosynthesis</keyword>
<comment type="similarity">
    <text evidence="3 9">Belongs to the TrpC family.</text>
</comment>
<evidence type="ECO:0000256" key="4">
    <source>
        <dbReference type="ARBA" id="ARBA00022605"/>
    </source>
</evidence>
<keyword evidence="4 9" id="KW-0028">Amino-acid biosynthesis</keyword>
<dbReference type="EC" id="4.1.1.48" evidence="9"/>
<dbReference type="FunFam" id="3.20.20.70:FF:000024">
    <property type="entry name" value="Indole-3-glycerol phosphate synthase"/>
    <property type="match status" value="1"/>
</dbReference>
<evidence type="ECO:0000256" key="9">
    <source>
        <dbReference type="HAMAP-Rule" id="MF_00134"/>
    </source>
</evidence>
<dbReference type="GO" id="GO:0000162">
    <property type="term" value="P:L-tryptophan biosynthetic process"/>
    <property type="evidence" value="ECO:0007669"/>
    <property type="project" value="UniProtKB-UniRule"/>
</dbReference>
<protein>
    <recommendedName>
        <fullName evidence="9">Indole-3-glycerol phosphate synthase</fullName>
        <shortName evidence="9">IGPS</shortName>
        <ecNumber evidence="9">4.1.1.48</ecNumber>
    </recommendedName>
</protein>
<evidence type="ECO:0000256" key="2">
    <source>
        <dbReference type="ARBA" id="ARBA00004696"/>
    </source>
</evidence>
<dbReference type="InterPro" id="IPR001468">
    <property type="entry name" value="Indole-3-GlycerolPSynthase_CS"/>
</dbReference>
<dbReference type="GO" id="GO:0004640">
    <property type="term" value="F:phosphoribosylanthranilate isomerase activity"/>
    <property type="evidence" value="ECO:0007669"/>
    <property type="project" value="TreeGrafter"/>
</dbReference>
<dbReference type="PANTHER" id="PTHR22854">
    <property type="entry name" value="TRYPTOPHAN BIOSYNTHESIS PROTEIN"/>
    <property type="match status" value="1"/>
</dbReference>
<evidence type="ECO:0000313" key="12">
    <source>
        <dbReference type="EMBL" id="RKT78179.1"/>
    </source>
</evidence>
<dbReference type="InterPro" id="IPR045186">
    <property type="entry name" value="Indole-3-glycerol_P_synth"/>
</dbReference>
<evidence type="ECO:0000256" key="7">
    <source>
        <dbReference type="ARBA" id="ARBA00023141"/>
    </source>
</evidence>
<evidence type="ECO:0000256" key="6">
    <source>
        <dbReference type="ARBA" id="ARBA00022822"/>
    </source>
</evidence>
<dbReference type="PANTHER" id="PTHR22854:SF2">
    <property type="entry name" value="INDOLE-3-GLYCEROL-PHOSPHATE SYNTHASE"/>
    <property type="match status" value="1"/>
</dbReference>
<sequence>MGTVLDGIIDGVRDDLDQRRATTSLASLEARLADVAPALDPVPGMRAAHGVAVIAEVKRSSPSKGALADIPEPGVLARAYAAGGASAISVLTEQRRFGGSLADLDVVRSAVPTPLLRKDFTVDAYQVTEARAHGADLVLLIVAALDDALLRDLHEQARSLGMTALVEVHDAAELDRALALGPALVGVNARNLKTLEVDPRTVTDLLPRIPAGVVAVAESGVTGPADVETYVRAGAGAVLVGEALVRHGDPTGAIRAFAEAAAAVRGASATADPADPAATAGAPTSQTTSAQTTAQTGAGPR</sequence>
<keyword evidence="8 9" id="KW-0456">Lyase</keyword>
<evidence type="ECO:0000256" key="3">
    <source>
        <dbReference type="ARBA" id="ARBA00008737"/>
    </source>
</evidence>
<keyword evidence="13" id="KW-1185">Reference proteome</keyword>
<dbReference type="RefSeq" id="WP_121032306.1">
    <property type="nucleotide sequence ID" value="NZ_RBXT01000001.1"/>
</dbReference>
<comment type="caution">
    <text evidence="12">The sequence shown here is derived from an EMBL/GenBank/DDBJ whole genome shotgun (WGS) entry which is preliminary data.</text>
</comment>
<comment type="pathway">
    <text evidence="2 9">Amino-acid biosynthesis; L-tryptophan biosynthesis; L-tryptophan from chorismate: step 4/5.</text>
</comment>
<dbReference type="Proteomes" id="UP000278440">
    <property type="component" value="Unassembled WGS sequence"/>
</dbReference>
<comment type="catalytic activity">
    <reaction evidence="1 9">
        <text>1-(2-carboxyphenylamino)-1-deoxy-D-ribulose 5-phosphate + H(+) = (1S,2R)-1-C-(indol-3-yl)glycerol 3-phosphate + CO2 + H2O</text>
        <dbReference type="Rhea" id="RHEA:23476"/>
        <dbReference type="ChEBI" id="CHEBI:15377"/>
        <dbReference type="ChEBI" id="CHEBI:15378"/>
        <dbReference type="ChEBI" id="CHEBI:16526"/>
        <dbReference type="ChEBI" id="CHEBI:58613"/>
        <dbReference type="ChEBI" id="CHEBI:58866"/>
        <dbReference type="EC" id="4.1.1.48"/>
    </reaction>
</comment>
<dbReference type="NCBIfam" id="NF001369">
    <property type="entry name" value="PRK00278.1-1"/>
    <property type="match status" value="1"/>
</dbReference>
<dbReference type="UniPathway" id="UPA00035">
    <property type="reaction ID" value="UER00043"/>
</dbReference>
<dbReference type="InterPro" id="IPR011060">
    <property type="entry name" value="RibuloseP-bd_barrel"/>
</dbReference>
<dbReference type="InterPro" id="IPR013785">
    <property type="entry name" value="Aldolase_TIM"/>
</dbReference>
<keyword evidence="6 9" id="KW-0822">Tryptophan biosynthesis</keyword>
<dbReference type="InterPro" id="IPR013798">
    <property type="entry name" value="Indole-3-glycerol_P_synth_dom"/>
</dbReference>
<feature type="domain" description="Indole-3-glycerol phosphate synthase" evidence="11">
    <location>
        <begin position="5"/>
        <end position="256"/>
    </location>
</feature>
<feature type="region of interest" description="Disordered" evidence="10">
    <location>
        <begin position="268"/>
        <end position="301"/>
    </location>
</feature>
<reference evidence="12 13" key="1">
    <citation type="submission" date="2018-10" db="EMBL/GenBank/DDBJ databases">
        <title>Sequencing the genomes of 1000 actinobacteria strains.</title>
        <authorList>
            <person name="Klenk H.-P."/>
        </authorList>
    </citation>
    <scope>NUCLEOTIDE SEQUENCE [LARGE SCALE GENOMIC DNA]</scope>
    <source>
        <strain evidence="12 13">DSM 44267</strain>
    </source>
</reference>
<dbReference type="GO" id="GO:0004425">
    <property type="term" value="F:indole-3-glycerol-phosphate synthase activity"/>
    <property type="evidence" value="ECO:0007669"/>
    <property type="project" value="UniProtKB-UniRule"/>
</dbReference>
<dbReference type="EMBL" id="RBXT01000001">
    <property type="protein sequence ID" value="RKT78179.1"/>
    <property type="molecule type" value="Genomic_DNA"/>
</dbReference>
<evidence type="ECO:0000313" key="13">
    <source>
        <dbReference type="Proteomes" id="UP000278440"/>
    </source>
</evidence>
<name>A0A495XXP3_9MICO</name>
<dbReference type="AlphaFoldDB" id="A0A495XXP3"/>
<dbReference type="HAMAP" id="MF_00134_B">
    <property type="entry name" value="IGPS_B"/>
    <property type="match status" value="1"/>
</dbReference>
<evidence type="ECO:0000259" key="11">
    <source>
        <dbReference type="Pfam" id="PF00218"/>
    </source>
</evidence>
<dbReference type="PROSITE" id="PS00614">
    <property type="entry name" value="IGPS"/>
    <property type="match status" value="1"/>
</dbReference>
<dbReference type="Pfam" id="PF00218">
    <property type="entry name" value="IGPS"/>
    <property type="match status" value="1"/>
</dbReference>
<dbReference type="SUPFAM" id="SSF51366">
    <property type="entry name" value="Ribulose-phoshate binding barrel"/>
    <property type="match status" value="1"/>
</dbReference>
<organism evidence="12 13">
    <name type="scientific">Terracoccus luteus</name>
    <dbReference type="NCBI Taxonomy" id="53356"/>
    <lineage>
        <taxon>Bacteria</taxon>
        <taxon>Bacillati</taxon>
        <taxon>Actinomycetota</taxon>
        <taxon>Actinomycetes</taxon>
        <taxon>Micrococcales</taxon>
        <taxon>Intrasporangiaceae</taxon>
        <taxon>Terracoccus</taxon>
    </lineage>
</organism>
<evidence type="ECO:0000256" key="10">
    <source>
        <dbReference type="SAM" id="MobiDB-lite"/>
    </source>
</evidence>
<dbReference type="OrthoDB" id="9804217at2"/>